<dbReference type="EMBL" id="JAHCTB010000003">
    <property type="protein sequence ID" value="MBT0607979.1"/>
    <property type="molecule type" value="Genomic_DNA"/>
</dbReference>
<name>A0ABS5S6C0_9FLAO</name>
<keyword evidence="2" id="KW-1185">Reference proteome</keyword>
<sequence>MGKFNDGIFGAFSGRVGNVVGASWRDMDVLRKRPRRKKQDPSEKQMEQRLKFAEVAKFLNPIKEVVGAYFGRTEKSKSRFNLATSYHLKNAVVPAPDGTYLIDYPRVMISRGELRGMEEGTIQAAANHVLQVTWADNSGQGSAAGTDLLVVVVYESDGQFFSIYNPAGTRNEATKAITMPAYYFGKEVHVWAAFVSADKKVSSISTYLGHVTAQ</sequence>
<dbReference type="Proteomes" id="UP001297092">
    <property type="component" value="Unassembled WGS sequence"/>
</dbReference>
<reference evidence="1 2" key="1">
    <citation type="submission" date="2021-05" db="EMBL/GenBank/DDBJ databases">
        <title>Aequorivita echinoideorum JCM 30378 genome.</title>
        <authorList>
            <person name="Zhang H."/>
            <person name="Li C."/>
        </authorList>
    </citation>
    <scope>NUCLEOTIDE SEQUENCE [LARGE SCALE GENOMIC DNA]</scope>
    <source>
        <strain evidence="1 2">JCM30378</strain>
    </source>
</reference>
<protein>
    <submittedName>
        <fullName evidence="1">Uncharacterized protein</fullName>
    </submittedName>
</protein>
<dbReference type="RefSeq" id="WP_214112863.1">
    <property type="nucleotide sequence ID" value="NZ_JAHCTB010000003.1"/>
</dbReference>
<organism evidence="1 2">
    <name type="scientific">Aequorivita echinoideorum</name>
    <dbReference type="NCBI Taxonomy" id="1549647"/>
    <lineage>
        <taxon>Bacteria</taxon>
        <taxon>Pseudomonadati</taxon>
        <taxon>Bacteroidota</taxon>
        <taxon>Flavobacteriia</taxon>
        <taxon>Flavobacteriales</taxon>
        <taxon>Flavobacteriaceae</taxon>
        <taxon>Aequorivita</taxon>
    </lineage>
</organism>
<evidence type="ECO:0000313" key="2">
    <source>
        <dbReference type="Proteomes" id="UP001297092"/>
    </source>
</evidence>
<gene>
    <name evidence="1" type="ORF">KIV10_07275</name>
</gene>
<dbReference type="InterPro" id="IPR046233">
    <property type="entry name" value="DUF6266"/>
</dbReference>
<proteinExistence type="predicted"/>
<accession>A0ABS5S6C0</accession>
<evidence type="ECO:0000313" key="1">
    <source>
        <dbReference type="EMBL" id="MBT0607979.1"/>
    </source>
</evidence>
<comment type="caution">
    <text evidence="1">The sequence shown here is derived from an EMBL/GenBank/DDBJ whole genome shotgun (WGS) entry which is preliminary data.</text>
</comment>
<dbReference type="Pfam" id="PF19781">
    <property type="entry name" value="DUF6266"/>
    <property type="match status" value="1"/>
</dbReference>